<comment type="catalytic activity">
    <reaction evidence="7">
        <text>ITP + H2O = IMP + diphosphate + H(+)</text>
        <dbReference type="Rhea" id="RHEA:29399"/>
        <dbReference type="ChEBI" id="CHEBI:15377"/>
        <dbReference type="ChEBI" id="CHEBI:15378"/>
        <dbReference type="ChEBI" id="CHEBI:33019"/>
        <dbReference type="ChEBI" id="CHEBI:58053"/>
        <dbReference type="ChEBI" id="CHEBI:61402"/>
        <dbReference type="EC" id="3.6.1.66"/>
    </reaction>
</comment>
<organism evidence="9 10">
    <name type="scientific">Olivibacter ginsenosidimutans</name>
    <dbReference type="NCBI Taxonomy" id="1176537"/>
    <lineage>
        <taxon>Bacteria</taxon>
        <taxon>Pseudomonadati</taxon>
        <taxon>Bacteroidota</taxon>
        <taxon>Sphingobacteriia</taxon>
        <taxon>Sphingobacteriales</taxon>
        <taxon>Sphingobacteriaceae</taxon>
        <taxon>Olivibacter</taxon>
    </lineage>
</organism>
<comment type="similarity">
    <text evidence="1 7 8">Belongs to the HAM1 NTPase family.</text>
</comment>
<evidence type="ECO:0000256" key="6">
    <source>
        <dbReference type="ARBA" id="ARBA00023080"/>
    </source>
</evidence>
<dbReference type="InterPro" id="IPR020922">
    <property type="entry name" value="dITP/XTP_pyrophosphatase"/>
</dbReference>
<comment type="function">
    <text evidence="7">Pyrophosphatase that catalyzes the hydrolysis of nucleoside triphosphates to their monophosphate derivatives, with a high preference for the non-canonical purine nucleotides XTP (xanthosine triphosphate), dITP (deoxyinosine triphosphate) and ITP. Seems to function as a house-cleaning enzyme that removes non-canonical purine nucleotides from the nucleotide pool, thus preventing their incorporation into DNA/RNA and avoiding chromosomal lesions.</text>
</comment>
<evidence type="ECO:0000256" key="5">
    <source>
        <dbReference type="ARBA" id="ARBA00022842"/>
    </source>
</evidence>
<evidence type="ECO:0000256" key="4">
    <source>
        <dbReference type="ARBA" id="ARBA00022801"/>
    </source>
</evidence>
<name>A0ABP9AP00_9SPHI</name>
<keyword evidence="6 7" id="KW-0546">Nucleotide metabolism</keyword>
<accession>A0ABP9AP00</accession>
<sequence>MQPLVFATNNQHKLIEVQGMVKHLFHIQSLSDIGCMVDIPETAQTLEGNAALKSAYILENYQLNCFADDSGLEVEALNQEPGVFSARYSGSRDMEQNIDLLLSRLGNNTNRKARFRTVISLRLGHQHQLFEGIIQGNIIHERKGLKGFGYDPIFVPEGRTQTFAEMSSEEKNQISHRSIAINKLVNFLKTH</sequence>
<evidence type="ECO:0000256" key="1">
    <source>
        <dbReference type="ARBA" id="ARBA00008023"/>
    </source>
</evidence>
<evidence type="ECO:0000256" key="3">
    <source>
        <dbReference type="ARBA" id="ARBA00022741"/>
    </source>
</evidence>
<dbReference type="NCBIfam" id="TIGR00042">
    <property type="entry name" value="RdgB/HAM1 family non-canonical purine NTP pyrophosphatase"/>
    <property type="match status" value="1"/>
</dbReference>
<feature type="binding site" evidence="7">
    <location>
        <begin position="8"/>
        <end position="13"/>
    </location>
    <ligand>
        <name>substrate</name>
    </ligand>
</feature>
<feature type="binding site" evidence="7">
    <location>
        <position position="171"/>
    </location>
    <ligand>
        <name>substrate</name>
    </ligand>
</feature>
<feature type="active site" description="Proton acceptor" evidence="7">
    <location>
        <position position="69"/>
    </location>
</feature>
<evidence type="ECO:0000313" key="10">
    <source>
        <dbReference type="Proteomes" id="UP001501411"/>
    </source>
</evidence>
<keyword evidence="5 7" id="KW-0460">Magnesium</keyword>
<feature type="binding site" evidence="7">
    <location>
        <position position="69"/>
    </location>
    <ligand>
        <name>Mg(2+)</name>
        <dbReference type="ChEBI" id="CHEBI:18420"/>
    </ligand>
</feature>
<evidence type="ECO:0000256" key="8">
    <source>
        <dbReference type="RuleBase" id="RU003781"/>
    </source>
</evidence>
<evidence type="ECO:0000313" key="9">
    <source>
        <dbReference type="EMBL" id="GAA4783057.1"/>
    </source>
</evidence>
<dbReference type="PANTHER" id="PTHR11067:SF9">
    <property type="entry name" value="INOSINE TRIPHOSPHATE PYROPHOSPHATASE"/>
    <property type="match status" value="1"/>
</dbReference>
<dbReference type="InterPro" id="IPR029001">
    <property type="entry name" value="ITPase-like_fam"/>
</dbReference>
<keyword evidence="10" id="KW-1185">Reference proteome</keyword>
<protein>
    <recommendedName>
        <fullName evidence="7">dITP/XTP pyrophosphatase</fullName>
        <ecNumber evidence="7">3.6.1.66</ecNumber>
    </recommendedName>
    <alternativeName>
        <fullName evidence="7">Non-canonical purine NTP pyrophosphatase</fullName>
    </alternativeName>
    <alternativeName>
        <fullName evidence="7">Non-standard purine NTP pyrophosphatase</fullName>
    </alternativeName>
    <alternativeName>
        <fullName evidence="7">Nucleoside-triphosphate diphosphatase</fullName>
    </alternativeName>
    <alternativeName>
        <fullName evidence="7">Nucleoside-triphosphate pyrophosphatase</fullName>
        <shortName evidence="7">NTPase</shortName>
    </alternativeName>
</protein>
<dbReference type="Proteomes" id="UP001501411">
    <property type="component" value="Unassembled WGS sequence"/>
</dbReference>
<evidence type="ECO:0000256" key="7">
    <source>
        <dbReference type="HAMAP-Rule" id="MF_01405"/>
    </source>
</evidence>
<comment type="catalytic activity">
    <reaction evidence="7">
        <text>XTP + H2O = XMP + diphosphate + H(+)</text>
        <dbReference type="Rhea" id="RHEA:28610"/>
        <dbReference type="ChEBI" id="CHEBI:15377"/>
        <dbReference type="ChEBI" id="CHEBI:15378"/>
        <dbReference type="ChEBI" id="CHEBI:33019"/>
        <dbReference type="ChEBI" id="CHEBI:57464"/>
        <dbReference type="ChEBI" id="CHEBI:61314"/>
        <dbReference type="EC" id="3.6.1.66"/>
    </reaction>
</comment>
<evidence type="ECO:0000256" key="2">
    <source>
        <dbReference type="ARBA" id="ARBA00022723"/>
    </source>
</evidence>
<dbReference type="RefSeq" id="WP_345230465.1">
    <property type="nucleotide sequence ID" value="NZ_BAABIQ010000005.1"/>
</dbReference>
<feature type="binding site" evidence="7">
    <location>
        <position position="70"/>
    </location>
    <ligand>
        <name>substrate</name>
    </ligand>
</feature>
<gene>
    <name evidence="9" type="ORF">GCM10023231_08390</name>
</gene>
<comment type="caution">
    <text evidence="7">Lacks conserved residue(s) required for the propagation of feature annotation.</text>
</comment>
<feature type="binding site" evidence="7">
    <location>
        <begin position="176"/>
        <end position="177"/>
    </location>
    <ligand>
        <name>substrate</name>
    </ligand>
</feature>
<comment type="catalytic activity">
    <reaction evidence="7">
        <text>dITP + H2O = dIMP + diphosphate + H(+)</text>
        <dbReference type="Rhea" id="RHEA:28342"/>
        <dbReference type="ChEBI" id="CHEBI:15377"/>
        <dbReference type="ChEBI" id="CHEBI:15378"/>
        <dbReference type="ChEBI" id="CHEBI:33019"/>
        <dbReference type="ChEBI" id="CHEBI:61194"/>
        <dbReference type="ChEBI" id="CHEBI:61382"/>
        <dbReference type="EC" id="3.6.1.66"/>
    </reaction>
</comment>
<dbReference type="CDD" id="cd00515">
    <property type="entry name" value="HAM1"/>
    <property type="match status" value="1"/>
</dbReference>
<comment type="subunit">
    <text evidence="7">Homodimer.</text>
</comment>
<dbReference type="EC" id="3.6.1.66" evidence="7"/>
<dbReference type="NCBIfam" id="NF011398">
    <property type="entry name" value="PRK14823.1"/>
    <property type="match status" value="1"/>
</dbReference>
<reference evidence="10" key="1">
    <citation type="journal article" date="2019" name="Int. J. Syst. Evol. Microbiol.">
        <title>The Global Catalogue of Microorganisms (GCM) 10K type strain sequencing project: providing services to taxonomists for standard genome sequencing and annotation.</title>
        <authorList>
            <consortium name="The Broad Institute Genomics Platform"/>
            <consortium name="The Broad Institute Genome Sequencing Center for Infectious Disease"/>
            <person name="Wu L."/>
            <person name="Ma J."/>
        </authorList>
    </citation>
    <scope>NUCLEOTIDE SEQUENCE [LARGE SCALE GENOMIC DNA]</scope>
    <source>
        <strain evidence="10">JCM 18200</strain>
    </source>
</reference>
<dbReference type="SUPFAM" id="SSF52972">
    <property type="entry name" value="ITPase-like"/>
    <property type="match status" value="1"/>
</dbReference>
<proteinExistence type="inferred from homology"/>
<comment type="caution">
    <text evidence="9">The sequence shown here is derived from an EMBL/GenBank/DDBJ whole genome shotgun (WGS) entry which is preliminary data.</text>
</comment>
<feature type="binding site" evidence="7">
    <location>
        <begin position="148"/>
        <end position="151"/>
    </location>
    <ligand>
        <name>substrate</name>
    </ligand>
</feature>
<dbReference type="InterPro" id="IPR002637">
    <property type="entry name" value="RdgB/HAM1"/>
</dbReference>
<keyword evidence="2 7" id="KW-0479">Metal-binding</keyword>
<dbReference type="EMBL" id="BAABIQ010000005">
    <property type="protein sequence ID" value="GAA4783057.1"/>
    <property type="molecule type" value="Genomic_DNA"/>
</dbReference>
<dbReference type="Gene3D" id="3.90.950.10">
    <property type="match status" value="1"/>
</dbReference>
<keyword evidence="3 7" id="KW-0547">Nucleotide-binding</keyword>
<dbReference type="PANTHER" id="PTHR11067">
    <property type="entry name" value="INOSINE TRIPHOSPHATE PYROPHOSPHATASE/HAM1 PROTEIN"/>
    <property type="match status" value="1"/>
</dbReference>
<dbReference type="HAMAP" id="MF_01405">
    <property type="entry name" value="Non_canon_purine_NTPase"/>
    <property type="match status" value="1"/>
</dbReference>
<keyword evidence="4 7" id="KW-0378">Hydrolase</keyword>
<dbReference type="Pfam" id="PF01725">
    <property type="entry name" value="Ham1p_like"/>
    <property type="match status" value="1"/>
</dbReference>
<comment type="cofactor">
    <cofactor evidence="7">
        <name>Mg(2+)</name>
        <dbReference type="ChEBI" id="CHEBI:18420"/>
    </cofactor>
    <text evidence="7">Binds 1 Mg(2+) ion per subunit.</text>
</comment>